<dbReference type="SUPFAM" id="SSF53850">
    <property type="entry name" value="Periplasmic binding protein-like II"/>
    <property type="match status" value="1"/>
</dbReference>
<feature type="domain" description="Solute-binding protein family 5" evidence="5">
    <location>
        <begin position="84"/>
        <end position="444"/>
    </location>
</feature>
<dbReference type="InterPro" id="IPR039424">
    <property type="entry name" value="SBP_5"/>
</dbReference>
<keyword evidence="2" id="KW-0813">Transport</keyword>
<proteinExistence type="inferred from homology"/>
<comment type="caution">
    <text evidence="6">The sequence shown here is derived from an EMBL/GenBank/DDBJ whole genome shotgun (WGS) entry which is preliminary data.</text>
</comment>
<feature type="chain" id="PRO_5020564654" evidence="4">
    <location>
        <begin position="21"/>
        <end position="545"/>
    </location>
</feature>
<evidence type="ECO:0000259" key="5">
    <source>
        <dbReference type="Pfam" id="PF00496"/>
    </source>
</evidence>
<protein>
    <submittedName>
        <fullName evidence="6">ABC transporter substrate-binding protein</fullName>
    </submittedName>
</protein>
<evidence type="ECO:0000313" key="6">
    <source>
        <dbReference type="EMBL" id="TDC45433.1"/>
    </source>
</evidence>
<name>A0A4R4RAL0_9ACTN</name>
<dbReference type="PROSITE" id="PS51257">
    <property type="entry name" value="PROKAR_LIPOPROTEIN"/>
    <property type="match status" value="1"/>
</dbReference>
<dbReference type="PIRSF" id="PIRSF002741">
    <property type="entry name" value="MppA"/>
    <property type="match status" value="1"/>
</dbReference>
<evidence type="ECO:0000256" key="3">
    <source>
        <dbReference type="ARBA" id="ARBA00022729"/>
    </source>
</evidence>
<dbReference type="GO" id="GO:1904680">
    <property type="term" value="F:peptide transmembrane transporter activity"/>
    <property type="evidence" value="ECO:0007669"/>
    <property type="project" value="TreeGrafter"/>
</dbReference>
<dbReference type="InterPro" id="IPR000914">
    <property type="entry name" value="SBP_5_dom"/>
</dbReference>
<dbReference type="EMBL" id="SMKL01000139">
    <property type="protein sequence ID" value="TDC45433.1"/>
    <property type="molecule type" value="Genomic_DNA"/>
</dbReference>
<dbReference type="InterPro" id="IPR030678">
    <property type="entry name" value="Peptide/Ni-bd"/>
</dbReference>
<dbReference type="Gene3D" id="3.90.76.10">
    <property type="entry name" value="Dipeptide-binding Protein, Domain 1"/>
    <property type="match status" value="1"/>
</dbReference>
<dbReference type="PANTHER" id="PTHR30290:SF9">
    <property type="entry name" value="OLIGOPEPTIDE-BINDING PROTEIN APPA"/>
    <property type="match status" value="1"/>
</dbReference>
<gene>
    <name evidence="6" type="ORF">E1212_28895</name>
</gene>
<dbReference type="CDD" id="cd08518">
    <property type="entry name" value="PBP2_NikA_DppA_OppA_like_19"/>
    <property type="match status" value="1"/>
</dbReference>
<dbReference type="Gene3D" id="3.40.190.10">
    <property type="entry name" value="Periplasmic binding protein-like II"/>
    <property type="match status" value="1"/>
</dbReference>
<feature type="signal peptide" evidence="4">
    <location>
        <begin position="1"/>
        <end position="20"/>
    </location>
</feature>
<dbReference type="GO" id="GO:0042597">
    <property type="term" value="C:periplasmic space"/>
    <property type="evidence" value="ECO:0007669"/>
    <property type="project" value="UniProtKB-ARBA"/>
</dbReference>
<dbReference type="PANTHER" id="PTHR30290">
    <property type="entry name" value="PERIPLASMIC BINDING COMPONENT OF ABC TRANSPORTER"/>
    <property type="match status" value="1"/>
</dbReference>
<dbReference type="Gene3D" id="3.10.105.10">
    <property type="entry name" value="Dipeptide-binding Protein, Domain 3"/>
    <property type="match status" value="1"/>
</dbReference>
<reference evidence="6 7" key="1">
    <citation type="submission" date="2019-02" db="EMBL/GenBank/DDBJ databases">
        <title>Draft genome sequences of novel Actinobacteria.</title>
        <authorList>
            <person name="Sahin N."/>
            <person name="Ay H."/>
            <person name="Saygin H."/>
        </authorList>
    </citation>
    <scope>NUCLEOTIDE SEQUENCE [LARGE SCALE GENOMIC DNA]</scope>
    <source>
        <strain evidence="6 7">KC603</strain>
    </source>
</reference>
<evidence type="ECO:0000256" key="4">
    <source>
        <dbReference type="SAM" id="SignalP"/>
    </source>
</evidence>
<dbReference type="OrthoDB" id="9764591at2"/>
<dbReference type="Pfam" id="PF00496">
    <property type="entry name" value="SBP_bac_5"/>
    <property type="match status" value="1"/>
</dbReference>
<accession>A0A4R4RAL0</accession>
<dbReference type="RefSeq" id="WP_131988969.1">
    <property type="nucleotide sequence ID" value="NZ_SMKL01000139.1"/>
</dbReference>
<dbReference type="GO" id="GO:0015833">
    <property type="term" value="P:peptide transport"/>
    <property type="evidence" value="ECO:0007669"/>
    <property type="project" value="TreeGrafter"/>
</dbReference>
<keyword evidence="3 4" id="KW-0732">Signal</keyword>
<sequence length="545" mass="58130">MLRPGLVGLFALVLTVAACGAPDPDGGENSSGSQDGGDSTAEISLLTASIPESLNPLAGFGNTGKGKINEGLLTLEGGPTELPELVPHLAAADPEVSPDARTWTVTLQEGVTFTDGSALDAADVVATYEAIADPASASPIAGDLVNLQTVEAVDDTTVRFTLAEPQVSFRTALLIGIAPSESITAGQQVAESPLAQEPVGTGPYRVESFATDRLVLVANDAYRDGAPELKRITYVLAADDNTRAQRMTAGEFDGSVLPPRLTETFQDDERFEVFHATSADWRGLSLPADNPVTSDPAVRMALNLGIDRQAIIDGVLVGTGRPAHTFIPPEYGEYHNADAVFPYDPEQAASVLDAAGWVMGADGIRVKDGQRAEFTLMYRPSDLVRRDLSAAFASEVLPLGFDVTIEGVDFDQAEPRAGQDAILLGGGDTPYDVDSQIYKALHSSYPAAGAFYDNPSQYADPEMDAALHEGRTSVDPAARVAAYQRVQELYVADPSMVLLVFLDHTYVQKASVGREWDNLSTMLEPHEHGTAWGPWVDIDQWTRRS</sequence>
<evidence type="ECO:0000256" key="2">
    <source>
        <dbReference type="ARBA" id="ARBA00022448"/>
    </source>
</evidence>
<dbReference type="AlphaFoldDB" id="A0A4R4RAL0"/>
<keyword evidence="7" id="KW-1185">Reference proteome</keyword>
<dbReference type="Proteomes" id="UP000295621">
    <property type="component" value="Unassembled WGS sequence"/>
</dbReference>
<evidence type="ECO:0000313" key="7">
    <source>
        <dbReference type="Proteomes" id="UP000295621"/>
    </source>
</evidence>
<organism evidence="6 7">
    <name type="scientific">Jiangella ureilytica</name>
    <dbReference type="NCBI Taxonomy" id="2530374"/>
    <lineage>
        <taxon>Bacteria</taxon>
        <taxon>Bacillati</taxon>
        <taxon>Actinomycetota</taxon>
        <taxon>Actinomycetes</taxon>
        <taxon>Jiangellales</taxon>
        <taxon>Jiangellaceae</taxon>
        <taxon>Jiangella</taxon>
    </lineage>
</organism>
<evidence type="ECO:0000256" key="1">
    <source>
        <dbReference type="ARBA" id="ARBA00005695"/>
    </source>
</evidence>
<comment type="similarity">
    <text evidence="1">Belongs to the bacterial solute-binding protein 5 family.</text>
</comment>
<dbReference type="GO" id="GO:0043190">
    <property type="term" value="C:ATP-binding cassette (ABC) transporter complex"/>
    <property type="evidence" value="ECO:0007669"/>
    <property type="project" value="InterPro"/>
</dbReference>